<dbReference type="SUPFAM" id="SSF52467">
    <property type="entry name" value="DHS-like NAD/FAD-binding domain"/>
    <property type="match status" value="1"/>
</dbReference>
<dbReference type="EMBL" id="JABVEC010000003">
    <property type="protein sequence ID" value="MBC6465250.1"/>
    <property type="molecule type" value="Genomic_DNA"/>
</dbReference>
<gene>
    <name evidence="1" type="ORF">HKK74_07070</name>
</gene>
<comment type="caution">
    <text evidence="1">The sequence shown here is derived from an EMBL/GenBank/DDBJ whole genome shotgun (WGS) entry which is preliminary data.</text>
</comment>
<accession>A0ABR7LL73</accession>
<evidence type="ECO:0000313" key="2">
    <source>
        <dbReference type="Proteomes" id="UP000805614"/>
    </source>
</evidence>
<organism evidence="1 2">
    <name type="scientific">Actinomadura alba</name>
    <dbReference type="NCBI Taxonomy" id="406431"/>
    <lineage>
        <taxon>Bacteria</taxon>
        <taxon>Bacillati</taxon>
        <taxon>Actinomycetota</taxon>
        <taxon>Actinomycetes</taxon>
        <taxon>Streptosporangiales</taxon>
        <taxon>Thermomonosporaceae</taxon>
        <taxon>Actinomadura</taxon>
    </lineage>
</organism>
<dbReference type="Gene3D" id="3.40.50.1220">
    <property type="entry name" value="TPP-binding domain"/>
    <property type="match status" value="1"/>
</dbReference>
<proteinExistence type="predicted"/>
<dbReference type="Proteomes" id="UP000805614">
    <property type="component" value="Unassembled WGS sequence"/>
</dbReference>
<evidence type="ECO:0000313" key="1">
    <source>
        <dbReference type="EMBL" id="MBC6465250.1"/>
    </source>
</evidence>
<protein>
    <submittedName>
        <fullName evidence="1">SIR2 family protein</fullName>
    </submittedName>
</protein>
<keyword evidence="2" id="KW-1185">Reference proteome</keyword>
<name>A0ABR7LL73_9ACTN</name>
<dbReference type="Pfam" id="PF13289">
    <property type="entry name" value="SIR2_2"/>
    <property type="match status" value="1"/>
</dbReference>
<dbReference type="RefSeq" id="WP_187242246.1">
    <property type="nucleotide sequence ID" value="NZ_BAAAOK010000014.1"/>
</dbReference>
<sequence length="274" mass="29544">MRTVRIDELAAEILAGPRPIAVLAGAGVSDSAGVLTGQELLRRAARERGEDPGPDPVAWYLTATGGFPDYFGMVRDGSASSEALPGEPYERSSSEVLPGELYERPAPTPAHRAIAELVAAGHVGPVLTTNLDRLLERALNQVGPAVPVAFDLDAMARVSLEGPALVKLHGDYRDIGIRHTARALHTYHPIIDTLLDRVFTDFDLLVCGWSASWDLPLCDALCRTTGRRVRWLQCGPPSRAARRIFEIRKPSIASVTSSDAGLTALAAILLDQRR</sequence>
<dbReference type="InterPro" id="IPR029035">
    <property type="entry name" value="DHS-like_NAD/FAD-binding_dom"/>
</dbReference>
<reference evidence="1 2" key="1">
    <citation type="submission" date="2020-06" db="EMBL/GenBank/DDBJ databases">
        <title>Actinomadura xiongansis sp. nov., isolated from soil of Baiyangdian.</title>
        <authorList>
            <person name="Zhang X."/>
        </authorList>
    </citation>
    <scope>NUCLEOTIDE SEQUENCE [LARGE SCALE GENOMIC DNA]</scope>
    <source>
        <strain evidence="1 2">HBUM206468</strain>
    </source>
</reference>